<dbReference type="Proteomes" id="UP000789390">
    <property type="component" value="Unassembled WGS sequence"/>
</dbReference>
<organism evidence="1 2">
    <name type="scientific">Daphnia galeata</name>
    <dbReference type="NCBI Taxonomy" id="27404"/>
    <lineage>
        <taxon>Eukaryota</taxon>
        <taxon>Metazoa</taxon>
        <taxon>Ecdysozoa</taxon>
        <taxon>Arthropoda</taxon>
        <taxon>Crustacea</taxon>
        <taxon>Branchiopoda</taxon>
        <taxon>Diplostraca</taxon>
        <taxon>Cladocera</taxon>
        <taxon>Anomopoda</taxon>
        <taxon>Daphniidae</taxon>
        <taxon>Daphnia</taxon>
    </lineage>
</organism>
<comment type="caution">
    <text evidence="1">The sequence shown here is derived from an EMBL/GenBank/DDBJ whole genome shotgun (WGS) entry which is preliminary data.</text>
</comment>
<reference evidence="1" key="1">
    <citation type="submission" date="2021-11" db="EMBL/GenBank/DDBJ databases">
        <authorList>
            <person name="Schell T."/>
        </authorList>
    </citation>
    <scope>NUCLEOTIDE SEQUENCE</scope>
    <source>
        <strain evidence="1">M5</strain>
    </source>
</reference>
<sequence>MSIYNIPEDTEIIGSTDQMKLKPGVVPHINLWFENADTSTSDISSIHTEQHFQAGCIDEADSGNNSKIYLTDNVPGEVELQHEDHSWVCAVNPLSLNDDNTTICEDVNVQSQQLGESDHNRSRKLKTSLFVKNTKVRTKKHQVSTTDLGISCGTTCSPLKWNITDVKSSTNSTAKRKAVFTFDTTSINSSVDTDSSYDFINDDSILSHTDQFGLSSEFKHKACYAAGKWISILSLISNQINVRKSSSLTPTDVIYLLFRKMRLIKRIVQYFGSWVILGL</sequence>
<name>A0A8J2VZP2_9CRUS</name>
<protein>
    <submittedName>
        <fullName evidence="1">Uncharacterized protein</fullName>
    </submittedName>
</protein>
<gene>
    <name evidence="1" type="ORF">DGAL_LOCUS2056</name>
</gene>
<evidence type="ECO:0000313" key="2">
    <source>
        <dbReference type="Proteomes" id="UP000789390"/>
    </source>
</evidence>
<evidence type="ECO:0000313" key="1">
    <source>
        <dbReference type="EMBL" id="CAH0099898.1"/>
    </source>
</evidence>
<keyword evidence="2" id="KW-1185">Reference proteome</keyword>
<proteinExistence type="predicted"/>
<accession>A0A8J2VZP2</accession>
<dbReference type="AlphaFoldDB" id="A0A8J2VZP2"/>
<dbReference type="EMBL" id="CAKKLH010000026">
    <property type="protein sequence ID" value="CAH0099898.1"/>
    <property type="molecule type" value="Genomic_DNA"/>
</dbReference>
<dbReference type="OrthoDB" id="6778955at2759"/>